<dbReference type="EMBL" id="FNBH01000001">
    <property type="protein sequence ID" value="SDF20346.1"/>
    <property type="molecule type" value="Genomic_DNA"/>
</dbReference>
<proteinExistence type="predicted"/>
<evidence type="ECO:0000313" key="2">
    <source>
        <dbReference type="Proteomes" id="UP000199203"/>
    </source>
</evidence>
<keyword evidence="2" id="KW-1185">Reference proteome</keyword>
<gene>
    <name evidence="1" type="ORF">SAMN05421825_1289</name>
</gene>
<accession>A0A1G7J629</accession>
<dbReference type="Proteomes" id="UP000199203">
    <property type="component" value="Unassembled WGS sequence"/>
</dbReference>
<evidence type="ECO:0000313" key="1">
    <source>
        <dbReference type="EMBL" id="SDF20346.1"/>
    </source>
</evidence>
<dbReference type="STRING" id="454006.SAMN05421825_1289"/>
<name>A0A1G7J629_9FLAO</name>
<organism evidence="1 2">
    <name type="scientific">Epilithonimonas hungarica</name>
    <dbReference type="NCBI Taxonomy" id="454006"/>
    <lineage>
        <taxon>Bacteria</taxon>
        <taxon>Pseudomonadati</taxon>
        <taxon>Bacteroidota</taxon>
        <taxon>Flavobacteriia</taxon>
        <taxon>Flavobacteriales</taxon>
        <taxon>Weeksellaceae</taxon>
        <taxon>Chryseobacterium group</taxon>
        <taxon>Epilithonimonas</taxon>
    </lineage>
</organism>
<dbReference type="AlphaFoldDB" id="A0A1G7J629"/>
<sequence>MDQQIQLPESPSTIADLIPALENELLAISIPAEKATEIRKYLKSGNMDIHTV</sequence>
<protein>
    <submittedName>
        <fullName evidence="1">Uncharacterized protein</fullName>
    </submittedName>
</protein>
<dbReference type="RefSeq" id="WP_175487131.1">
    <property type="nucleotide sequence ID" value="NZ_FNBH01000001.1"/>
</dbReference>
<reference evidence="2" key="1">
    <citation type="submission" date="2016-10" db="EMBL/GenBank/DDBJ databases">
        <authorList>
            <person name="Varghese N."/>
            <person name="Submissions S."/>
        </authorList>
    </citation>
    <scope>NUCLEOTIDE SEQUENCE [LARGE SCALE GENOMIC DNA]</scope>
    <source>
        <strain evidence="2">DSM 19684</strain>
    </source>
</reference>